<reference evidence="2 3" key="1">
    <citation type="journal article" date="2015" name="Int. J. Syst. Evol. Microbiol.">
        <title>Aestuariivita atlantica sp. nov., isolated from deep sea sediment of the Atlantic Ocean.</title>
        <authorList>
            <person name="Li G."/>
            <person name="Lai Q."/>
            <person name="Du Y."/>
            <person name="Liu X."/>
            <person name="Sun F."/>
            <person name="Shao Z."/>
        </authorList>
    </citation>
    <scope>NUCLEOTIDE SEQUENCE [LARGE SCALE GENOMIC DNA]</scope>
    <source>
        <strain evidence="2 3">22II-S11-z3</strain>
    </source>
</reference>
<evidence type="ECO:0000313" key="3">
    <source>
        <dbReference type="Proteomes" id="UP000036938"/>
    </source>
</evidence>
<gene>
    <name evidence="2" type="ORF">ATO11_18225</name>
</gene>
<organism evidence="2 3">
    <name type="scientific">Pseudaestuariivita atlantica</name>
    <dbReference type="NCBI Taxonomy" id="1317121"/>
    <lineage>
        <taxon>Bacteria</taxon>
        <taxon>Pseudomonadati</taxon>
        <taxon>Pseudomonadota</taxon>
        <taxon>Alphaproteobacteria</taxon>
        <taxon>Rhodobacterales</taxon>
        <taxon>Paracoccaceae</taxon>
        <taxon>Pseudaestuariivita</taxon>
    </lineage>
</organism>
<evidence type="ECO:0000313" key="2">
    <source>
        <dbReference type="EMBL" id="KNG92296.1"/>
    </source>
</evidence>
<dbReference type="PROSITE" id="PS51379">
    <property type="entry name" value="4FE4S_FER_2"/>
    <property type="match status" value="1"/>
</dbReference>
<dbReference type="Proteomes" id="UP000036938">
    <property type="component" value="Unassembled WGS sequence"/>
</dbReference>
<proteinExistence type="predicted"/>
<dbReference type="PATRIC" id="fig|1317121.7.peg.741"/>
<feature type="domain" description="4Fe-4S ferredoxin-type" evidence="1">
    <location>
        <begin position="143"/>
        <end position="174"/>
    </location>
</feature>
<keyword evidence="3" id="KW-1185">Reference proteome</keyword>
<dbReference type="EMBL" id="AQQZ01000010">
    <property type="protein sequence ID" value="KNG92296.1"/>
    <property type="molecule type" value="Genomic_DNA"/>
</dbReference>
<dbReference type="InterPro" id="IPR017896">
    <property type="entry name" value="4Fe4S_Fe-S-bd"/>
</dbReference>
<accession>A0A0L1JKL6</accession>
<dbReference type="RefSeq" id="WP_050532356.1">
    <property type="nucleotide sequence ID" value="NZ_AQQZ01000010.1"/>
</dbReference>
<comment type="caution">
    <text evidence="2">The sequence shown here is derived from an EMBL/GenBank/DDBJ whole genome shotgun (WGS) entry which is preliminary data.</text>
</comment>
<name>A0A0L1JKL6_9RHOB</name>
<dbReference type="AlphaFoldDB" id="A0A0L1JKL6"/>
<sequence length="226" mass="23721">MEPVAAIRPPLTADTGVDLAGAAARHGLIHMGAFHRDTEEGAQTLALVGTGPGFWAVFTASPEYRDGHADPVDRWSRRVIGELAVTTGATDTAFPFGGPPYAPFLRWAEATGAAWQSPVGMLVHAEAGLMISYRGALIYDGHLPLGAAREKPCTTCDAPCVSACPVDALSAETGYDVAACHAYLDTEGGLDCLAHGCKARRACPVSRAFGRPPEQSALHMAAFHPR</sequence>
<dbReference type="STRING" id="1317121.ATO11_18225"/>
<evidence type="ECO:0000259" key="1">
    <source>
        <dbReference type="PROSITE" id="PS51379"/>
    </source>
</evidence>
<protein>
    <recommendedName>
        <fullName evidence="1">4Fe-4S ferredoxin-type domain-containing protein</fullName>
    </recommendedName>
</protein>